<keyword evidence="3" id="KW-1185">Reference proteome</keyword>
<gene>
    <name evidence="2" type="ORF">CYMTET_14036</name>
</gene>
<organism evidence="2 3">
    <name type="scientific">Cymbomonas tetramitiformis</name>
    <dbReference type="NCBI Taxonomy" id="36881"/>
    <lineage>
        <taxon>Eukaryota</taxon>
        <taxon>Viridiplantae</taxon>
        <taxon>Chlorophyta</taxon>
        <taxon>Pyramimonadophyceae</taxon>
        <taxon>Pyramimonadales</taxon>
        <taxon>Pyramimonadaceae</taxon>
        <taxon>Cymbomonas</taxon>
    </lineage>
</organism>
<feature type="region of interest" description="Disordered" evidence="1">
    <location>
        <begin position="94"/>
        <end position="120"/>
    </location>
</feature>
<evidence type="ECO:0000256" key="1">
    <source>
        <dbReference type="SAM" id="MobiDB-lite"/>
    </source>
</evidence>
<accession>A0AAE0GHF2</accession>
<comment type="caution">
    <text evidence="2">The sequence shown here is derived from an EMBL/GenBank/DDBJ whole genome shotgun (WGS) entry which is preliminary data.</text>
</comment>
<reference evidence="2 3" key="1">
    <citation type="journal article" date="2015" name="Genome Biol. Evol.">
        <title>Comparative Genomics of a Bacterivorous Green Alga Reveals Evolutionary Causalities and Consequences of Phago-Mixotrophic Mode of Nutrition.</title>
        <authorList>
            <person name="Burns J.A."/>
            <person name="Paasch A."/>
            <person name="Narechania A."/>
            <person name="Kim E."/>
        </authorList>
    </citation>
    <scope>NUCLEOTIDE SEQUENCE [LARGE SCALE GENOMIC DNA]</scope>
    <source>
        <strain evidence="2 3">PLY_AMNH</strain>
    </source>
</reference>
<proteinExistence type="predicted"/>
<feature type="non-terminal residue" evidence="2">
    <location>
        <position position="1"/>
    </location>
</feature>
<dbReference type="EMBL" id="LGRX02005702">
    <property type="protein sequence ID" value="KAK3277988.1"/>
    <property type="molecule type" value="Genomic_DNA"/>
</dbReference>
<evidence type="ECO:0000313" key="3">
    <source>
        <dbReference type="Proteomes" id="UP001190700"/>
    </source>
</evidence>
<feature type="region of interest" description="Disordered" evidence="1">
    <location>
        <begin position="196"/>
        <end position="222"/>
    </location>
</feature>
<dbReference type="AlphaFoldDB" id="A0AAE0GHF2"/>
<feature type="compositionally biased region" description="Basic and acidic residues" evidence="1">
    <location>
        <begin position="246"/>
        <end position="270"/>
    </location>
</feature>
<feature type="compositionally biased region" description="Polar residues" evidence="1">
    <location>
        <begin position="202"/>
        <end position="211"/>
    </location>
</feature>
<dbReference type="Proteomes" id="UP001190700">
    <property type="component" value="Unassembled WGS sequence"/>
</dbReference>
<feature type="region of interest" description="Disordered" evidence="1">
    <location>
        <begin position="1"/>
        <end position="35"/>
    </location>
</feature>
<feature type="region of interest" description="Disordered" evidence="1">
    <location>
        <begin position="244"/>
        <end position="272"/>
    </location>
</feature>
<protein>
    <submittedName>
        <fullName evidence="2">Uncharacterized protein</fullName>
    </submittedName>
</protein>
<evidence type="ECO:0000313" key="2">
    <source>
        <dbReference type="EMBL" id="KAK3277988.1"/>
    </source>
</evidence>
<sequence length="389" mass="43390">DGDEADQQGARGSGGGSEGGLRSRESSELGMEGSLQTMQLRAEINGLRMEVHAMKTQQAANEAKVEEARRNEAAVTQNYEETCANLTRAHKELERVKERQEGGLRTQGEMMRSNTAQLDMERDKVKELQGKVKELKAEAARARERAAQLKSEREEQLEDLKVSLLGTAKLEAEQQRLRDTLVKRDAEIAMLKRRPIVGGDSGSSNLTGSRSRGSETALATAEAAANELRQELTTAHSQVAALNKKLQKEKSSKEKKVERLQREAHEESERAQSAILEAEHAARAELIEVQEQAQAAEESMVEELQRAEFENARLQAELVAQSKRCAEEKVEEHADLHEQLEAAQTEMKAARMDLRYLRSKATGQTRRKPQLILTRVLSLTLDPTHPSTR</sequence>
<name>A0AAE0GHF2_9CHLO</name>